<dbReference type="EnsemblMetazoa" id="SMAR012867-RA">
    <property type="protein sequence ID" value="SMAR012867-PA"/>
    <property type="gene ID" value="SMAR012867"/>
</dbReference>
<dbReference type="InterPro" id="IPR000953">
    <property type="entry name" value="Chromo/chromo_shadow_dom"/>
</dbReference>
<dbReference type="PROSITE" id="PS50013">
    <property type="entry name" value="CHROMO_2"/>
    <property type="match status" value="1"/>
</dbReference>
<evidence type="ECO:0000256" key="5">
    <source>
        <dbReference type="ARBA" id="ARBA00023242"/>
    </source>
</evidence>
<dbReference type="OMA" id="AKMNEMS"/>
<dbReference type="Gene3D" id="2.40.50.40">
    <property type="match status" value="1"/>
</dbReference>
<feature type="region of interest" description="Disordered" evidence="6">
    <location>
        <begin position="114"/>
        <end position="342"/>
    </location>
</feature>
<reference evidence="8" key="2">
    <citation type="submission" date="2015-02" db="UniProtKB">
        <authorList>
            <consortium name="EnsemblMetazoa"/>
        </authorList>
    </citation>
    <scope>IDENTIFICATION</scope>
</reference>
<feature type="domain" description="Chromo" evidence="7">
    <location>
        <begin position="11"/>
        <end position="58"/>
    </location>
</feature>
<dbReference type="FunFam" id="2.40.50.40:FF:000006">
    <property type="entry name" value="Chromobox protein homolog 7"/>
    <property type="match status" value="1"/>
</dbReference>
<keyword evidence="9" id="KW-1185">Reference proteome</keyword>
<feature type="compositionally biased region" description="Basic and acidic residues" evidence="6">
    <location>
        <begin position="195"/>
        <end position="204"/>
    </location>
</feature>
<evidence type="ECO:0000256" key="2">
    <source>
        <dbReference type="ARBA" id="ARBA00022491"/>
    </source>
</evidence>
<dbReference type="GO" id="GO:0035102">
    <property type="term" value="C:PRC1 complex"/>
    <property type="evidence" value="ECO:0007669"/>
    <property type="project" value="TreeGrafter"/>
</dbReference>
<keyword evidence="3" id="KW-0805">Transcription regulation</keyword>
<accession>T1JG96</accession>
<reference evidence="9" key="1">
    <citation type="submission" date="2011-05" db="EMBL/GenBank/DDBJ databases">
        <authorList>
            <person name="Richards S.R."/>
            <person name="Qu J."/>
            <person name="Jiang H."/>
            <person name="Jhangiani S.N."/>
            <person name="Agravi P."/>
            <person name="Goodspeed R."/>
            <person name="Gross S."/>
            <person name="Mandapat C."/>
            <person name="Jackson L."/>
            <person name="Mathew T."/>
            <person name="Pu L."/>
            <person name="Thornton R."/>
            <person name="Saada N."/>
            <person name="Wilczek-Boney K.B."/>
            <person name="Lee S."/>
            <person name="Kovar C."/>
            <person name="Wu Y."/>
            <person name="Scherer S.E."/>
            <person name="Worley K.C."/>
            <person name="Muzny D.M."/>
            <person name="Gibbs R."/>
        </authorList>
    </citation>
    <scope>NUCLEOTIDE SEQUENCE</scope>
    <source>
        <strain evidence="9">Brora</strain>
    </source>
</reference>
<feature type="compositionally biased region" description="Basic and acidic residues" evidence="6">
    <location>
        <begin position="173"/>
        <end position="185"/>
    </location>
</feature>
<dbReference type="PANTHER" id="PTHR46389">
    <property type="entry name" value="POLYCOMB GROUP PROTEIN PC"/>
    <property type="match status" value="1"/>
</dbReference>
<dbReference type="Proteomes" id="UP000014500">
    <property type="component" value="Unassembled WGS sequence"/>
</dbReference>
<dbReference type="EMBL" id="JH432197">
    <property type="status" value="NOT_ANNOTATED_CDS"/>
    <property type="molecule type" value="Genomic_DNA"/>
</dbReference>
<dbReference type="InterPro" id="IPR052458">
    <property type="entry name" value="PcG_PRC1-like_component"/>
</dbReference>
<feature type="compositionally biased region" description="Low complexity" evidence="6">
    <location>
        <begin position="205"/>
        <end position="217"/>
    </location>
</feature>
<evidence type="ECO:0000313" key="9">
    <source>
        <dbReference type="Proteomes" id="UP000014500"/>
    </source>
</evidence>
<feature type="compositionally biased region" description="Basic and acidic residues" evidence="6">
    <location>
        <begin position="256"/>
        <end position="265"/>
    </location>
</feature>
<dbReference type="PROSITE" id="PS00598">
    <property type="entry name" value="CHROMO_1"/>
    <property type="match status" value="1"/>
</dbReference>
<dbReference type="GO" id="GO:0000785">
    <property type="term" value="C:chromatin"/>
    <property type="evidence" value="ECO:0007669"/>
    <property type="project" value="TreeGrafter"/>
</dbReference>
<feature type="compositionally biased region" description="Basic and acidic residues" evidence="6">
    <location>
        <begin position="138"/>
        <end position="158"/>
    </location>
</feature>
<dbReference type="STRING" id="126957.T1JG96"/>
<feature type="compositionally biased region" description="Basic and acidic residues" evidence="6">
    <location>
        <begin position="114"/>
        <end position="131"/>
    </location>
</feature>
<dbReference type="GO" id="GO:0003682">
    <property type="term" value="F:chromatin binding"/>
    <property type="evidence" value="ECO:0007669"/>
    <property type="project" value="TreeGrafter"/>
</dbReference>
<dbReference type="InterPro" id="IPR023779">
    <property type="entry name" value="Chromodomain_CS"/>
</dbReference>
<organism evidence="8 9">
    <name type="scientific">Strigamia maritima</name>
    <name type="common">European centipede</name>
    <name type="synonym">Geophilus maritimus</name>
    <dbReference type="NCBI Taxonomy" id="126957"/>
    <lineage>
        <taxon>Eukaryota</taxon>
        <taxon>Metazoa</taxon>
        <taxon>Ecdysozoa</taxon>
        <taxon>Arthropoda</taxon>
        <taxon>Myriapoda</taxon>
        <taxon>Chilopoda</taxon>
        <taxon>Pleurostigmophora</taxon>
        <taxon>Geophilomorpha</taxon>
        <taxon>Linotaeniidae</taxon>
        <taxon>Strigamia</taxon>
    </lineage>
</organism>
<dbReference type="InterPro" id="IPR023780">
    <property type="entry name" value="Chromo_domain"/>
</dbReference>
<comment type="subcellular location">
    <subcellularLocation>
        <location evidence="1">Nucleus</location>
    </subcellularLocation>
</comment>
<keyword evidence="2" id="KW-0678">Repressor</keyword>
<evidence type="ECO:0000259" key="7">
    <source>
        <dbReference type="PROSITE" id="PS50013"/>
    </source>
</evidence>
<evidence type="ECO:0000256" key="4">
    <source>
        <dbReference type="ARBA" id="ARBA00023163"/>
    </source>
</evidence>
<feature type="compositionally biased region" description="Polar residues" evidence="6">
    <location>
        <begin position="159"/>
        <end position="172"/>
    </location>
</feature>
<protein>
    <recommendedName>
        <fullName evidence="7">Chromo domain-containing protein</fullName>
    </recommendedName>
</protein>
<dbReference type="AlphaFoldDB" id="T1JG96"/>
<dbReference type="GO" id="GO:0000122">
    <property type="term" value="P:negative regulation of transcription by RNA polymerase II"/>
    <property type="evidence" value="ECO:0007669"/>
    <property type="project" value="TreeGrafter"/>
</dbReference>
<dbReference type="eggNOG" id="KOG2748">
    <property type="taxonomic scope" value="Eukaryota"/>
</dbReference>
<evidence type="ECO:0000256" key="6">
    <source>
        <dbReference type="SAM" id="MobiDB-lite"/>
    </source>
</evidence>
<dbReference type="PhylomeDB" id="T1JG96"/>
<keyword evidence="4" id="KW-0804">Transcription</keyword>
<keyword evidence="5" id="KW-0539">Nucleus</keyword>
<dbReference type="PRINTS" id="PR00504">
    <property type="entry name" value="CHROMODOMAIN"/>
</dbReference>
<dbReference type="InterPro" id="IPR017984">
    <property type="entry name" value="Chromo_dom_subgr"/>
</dbReference>
<dbReference type="Pfam" id="PF00385">
    <property type="entry name" value="Chromo"/>
    <property type="match status" value="1"/>
</dbReference>
<evidence type="ECO:0000313" key="8">
    <source>
        <dbReference type="EnsemblMetazoa" id="SMAR012867-PA"/>
    </source>
</evidence>
<dbReference type="InterPro" id="IPR033773">
    <property type="entry name" value="CBX7_C"/>
</dbReference>
<evidence type="ECO:0000256" key="3">
    <source>
        <dbReference type="ARBA" id="ARBA00023015"/>
    </source>
</evidence>
<dbReference type="SMART" id="SM00298">
    <property type="entry name" value="CHROMO"/>
    <property type="match status" value="1"/>
</dbReference>
<dbReference type="HOGENOM" id="CLU_042051_0_1_1"/>
<dbReference type="Pfam" id="PF17218">
    <property type="entry name" value="CBX7_C"/>
    <property type="match status" value="1"/>
</dbReference>
<dbReference type="InterPro" id="IPR016197">
    <property type="entry name" value="Chromo-like_dom_sf"/>
</dbReference>
<dbReference type="PANTHER" id="PTHR46389:SF3">
    <property type="entry name" value="POLYCOMB GROUP PROTEIN PC"/>
    <property type="match status" value="1"/>
</dbReference>
<name>T1JG96_STRMM</name>
<proteinExistence type="predicted"/>
<sequence>MELTLVGERVFAAECIQKKRVRKGQVEYYVKWKGWSPKYNTWEPEENILDARLLEAFEASYFEAQCWVNPQSTCWVIAGDCKSIMPHLSFFFPPNYQKATVFLRVDSTGDLDSSKDFKYDDIIHPLDEPSKPTETPPPEDKPTPTRKEAPKRKAEKDNTQPTNGENPLATNPSKRDTHSPPEKIIKITPPTPTEGTKRSLKETKSTNPTKSSTTTPNGAQSPAPPLVRLLCGSPTPLGLVTTSRGPPNTPIPNKDTNCKQLEHCETNQPRPSSPKESKENKPVNGVGNFAGPVSSSNGTGTGKLPNGSSECAETAESGVNGIGSISEPPSPPEVAPPSEYWHKQSPMVDQIFITDVTANLVTVTVRECKTRLGFFRDRGNEVDKKRNGEDEKVELKQ</sequence>
<dbReference type="SUPFAM" id="SSF54160">
    <property type="entry name" value="Chromo domain-like"/>
    <property type="match status" value="1"/>
</dbReference>
<evidence type="ECO:0000256" key="1">
    <source>
        <dbReference type="ARBA" id="ARBA00004123"/>
    </source>
</evidence>
<dbReference type="CDD" id="cd18627">
    <property type="entry name" value="CD_polycomb_like"/>
    <property type="match status" value="1"/>
</dbReference>